<feature type="transmembrane region" description="Helical" evidence="2">
    <location>
        <begin position="39"/>
        <end position="65"/>
    </location>
</feature>
<dbReference type="GO" id="GO:0006508">
    <property type="term" value="P:proteolysis"/>
    <property type="evidence" value="ECO:0007669"/>
    <property type="project" value="UniProtKB-KW"/>
</dbReference>
<dbReference type="InterPro" id="IPR025403">
    <property type="entry name" value="TgpA-like_C"/>
</dbReference>
<feature type="region of interest" description="Disordered" evidence="1">
    <location>
        <begin position="563"/>
        <end position="582"/>
    </location>
</feature>
<dbReference type="PANTHER" id="PTHR42736">
    <property type="entry name" value="PROTEIN-GLUTAMINE GAMMA-GLUTAMYLTRANSFERASE"/>
    <property type="match status" value="1"/>
</dbReference>
<evidence type="ECO:0000259" key="3">
    <source>
        <dbReference type="SMART" id="SM00460"/>
    </source>
</evidence>
<feature type="transmembrane region" description="Helical" evidence="2">
    <location>
        <begin position="7"/>
        <end position="27"/>
    </location>
</feature>
<proteinExistence type="predicted"/>
<feature type="transmembrane region" description="Helical" evidence="2">
    <location>
        <begin position="619"/>
        <end position="636"/>
    </location>
</feature>
<keyword evidence="4" id="KW-0378">Hydrolase</keyword>
<feature type="transmembrane region" description="Helical" evidence="2">
    <location>
        <begin position="114"/>
        <end position="135"/>
    </location>
</feature>
<feature type="domain" description="Transglutaminase-like" evidence="3">
    <location>
        <begin position="475"/>
        <end position="550"/>
    </location>
</feature>
<dbReference type="InterPro" id="IPR002931">
    <property type="entry name" value="Transglutaminase-like"/>
</dbReference>
<evidence type="ECO:0000256" key="2">
    <source>
        <dbReference type="SAM" id="Phobius"/>
    </source>
</evidence>
<organism evidence="4 5">
    <name type="scientific">Mesobacillus foraminis</name>
    <dbReference type="NCBI Taxonomy" id="279826"/>
    <lineage>
        <taxon>Bacteria</taxon>
        <taxon>Bacillati</taxon>
        <taxon>Bacillota</taxon>
        <taxon>Bacilli</taxon>
        <taxon>Bacillales</taxon>
        <taxon>Bacillaceae</taxon>
        <taxon>Mesobacillus</taxon>
    </lineage>
</organism>
<evidence type="ECO:0000256" key="1">
    <source>
        <dbReference type="SAM" id="MobiDB-lite"/>
    </source>
</evidence>
<dbReference type="InterPro" id="IPR038765">
    <property type="entry name" value="Papain-like_cys_pep_sf"/>
</dbReference>
<feature type="transmembrane region" description="Helical" evidence="2">
    <location>
        <begin position="202"/>
        <end position="220"/>
    </location>
</feature>
<evidence type="ECO:0000313" key="5">
    <source>
        <dbReference type="Proteomes" id="UP000295689"/>
    </source>
</evidence>
<comment type="caution">
    <text evidence="4">The sequence shown here is derived from an EMBL/GenBank/DDBJ whole genome shotgun (WGS) entry which is preliminary data.</text>
</comment>
<name>A0A4V2RBR6_9BACI</name>
<accession>A0A4V2RBR6</accession>
<feature type="compositionally biased region" description="Acidic residues" evidence="1">
    <location>
        <begin position="563"/>
        <end position="574"/>
    </location>
</feature>
<gene>
    <name evidence="4" type="ORF">EV146_1218</name>
</gene>
<dbReference type="PANTHER" id="PTHR42736:SF1">
    <property type="entry name" value="PROTEIN-GLUTAMINE GAMMA-GLUTAMYLTRANSFERASE"/>
    <property type="match status" value="1"/>
</dbReference>
<keyword evidence="4" id="KW-0645">Protease</keyword>
<dbReference type="InterPro" id="IPR052901">
    <property type="entry name" value="Bact_TGase-like"/>
</dbReference>
<feature type="transmembrane region" description="Helical" evidence="2">
    <location>
        <begin position="167"/>
        <end position="187"/>
    </location>
</feature>
<dbReference type="EMBL" id="SLVV01000021">
    <property type="protein sequence ID" value="TCN18080.1"/>
    <property type="molecule type" value="Genomic_DNA"/>
</dbReference>
<keyword evidence="5" id="KW-1185">Reference proteome</keyword>
<reference evidence="4 5" key="1">
    <citation type="journal article" date="2015" name="Stand. Genomic Sci.">
        <title>Genomic Encyclopedia of Bacterial and Archaeal Type Strains, Phase III: the genomes of soil and plant-associated and newly described type strains.</title>
        <authorList>
            <person name="Whitman W.B."/>
            <person name="Woyke T."/>
            <person name="Klenk H.P."/>
            <person name="Zhou Y."/>
            <person name="Lilburn T.G."/>
            <person name="Beck B.J."/>
            <person name="De Vos P."/>
            <person name="Vandamme P."/>
            <person name="Eisen J.A."/>
            <person name="Garrity G."/>
            <person name="Hugenholtz P."/>
            <person name="Kyrpides N.C."/>
        </authorList>
    </citation>
    <scope>NUCLEOTIDE SEQUENCE [LARGE SCALE GENOMIC DNA]</scope>
    <source>
        <strain evidence="4 5">CV53</strain>
    </source>
</reference>
<dbReference type="SMART" id="SM00460">
    <property type="entry name" value="TGc"/>
    <property type="match status" value="1"/>
</dbReference>
<keyword evidence="2" id="KW-1133">Transmembrane helix</keyword>
<dbReference type="AlphaFoldDB" id="A0A4V2RBR6"/>
<evidence type="ECO:0000313" key="4">
    <source>
        <dbReference type="EMBL" id="TCN18080.1"/>
    </source>
</evidence>
<keyword evidence="2" id="KW-0812">Transmembrane</keyword>
<dbReference type="Gene3D" id="3.10.620.30">
    <property type="match status" value="1"/>
</dbReference>
<dbReference type="Proteomes" id="UP000295689">
    <property type="component" value="Unassembled WGS sequence"/>
</dbReference>
<dbReference type="SUPFAM" id="SSF54001">
    <property type="entry name" value="Cysteine proteinases"/>
    <property type="match status" value="1"/>
</dbReference>
<dbReference type="InterPro" id="IPR021878">
    <property type="entry name" value="TgpA_N"/>
</dbReference>
<dbReference type="Pfam" id="PF13559">
    <property type="entry name" value="DUF4129"/>
    <property type="match status" value="1"/>
</dbReference>
<keyword evidence="2" id="KW-0472">Membrane</keyword>
<feature type="transmembrane region" description="Helical" evidence="2">
    <location>
        <begin position="142"/>
        <end position="161"/>
    </location>
</feature>
<feature type="transmembrane region" description="Helical" evidence="2">
    <location>
        <begin position="77"/>
        <end position="94"/>
    </location>
</feature>
<dbReference type="Pfam" id="PF01841">
    <property type="entry name" value="Transglut_core"/>
    <property type="match status" value="1"/>
</dbReference>
<dbReference type="Pfam" id="PF11992">
    <property type="entry name" value="TgpA_N"/>
    <property type="match status" value="1"/>
</dbReference>
<dbReference type="GO" id="GO:0008233">
    <property type="term" value="F:peptidase activity"/>
    <property type="evidence" value="ECO:0007669"/>
    <property type="project" value="UniProtKB-KW"/>
</dbReference>
<dbReference type="RefSeq" id="WP_132011450.1">
    <property type="nucleotide sequence ID" value="NZ_JABUHM010000021.1"/>
</dbReference>
<protein>
    <submittedName>
        <fullName evidence="4">Transglutaminase-like putative cysteine protease</fullName>
    </submittedName>
</protein>
<sequence length="734" mass="84343">MKAHLNRFDFGLLLLYGLSFLLIWEWLRPVKELTETGNIGVFIVFVFIALLLSLLGVRAFAGFCIKSLYILYSVHSLYYQGSLLNFSWAGSFIKDLKANFGRIWNAQWIELDDVFRTLLFFTLLWIIAYLIQYWLITRKRIFVFFLMTLIFITVLDTFTPYDAYAAIIRTAIAGFLVMGMLTFYRLVEMENIKKSFIFTRKWMVPLAVMIALSSALGYAAPKAEPIWPDPVPFIKSFNSESGEGQAGIKRAGYGTDDSRLGGAFLGDDQVVFTTEIEEQHYWKVETKGIYTGKGWVADDERANTLDFSEGTVPPMLSFYDTVPSKKRTSTVHNVLDYSHIQYPHGVMNIETDDFYLYRLNQVTQKISSLKEFEDSAPDSYTVQYRSPSFQVKELQNSSAEEDENLSESILADYTQLPSNLPPTVKELALEVTEGKESWFDKAQAVEEYFRMNGFVYDQINAAMPGEDEDYVAQFLFETKRGYCDNFSTAMAVMLRTLDIPTRWVKGYTEGEYKETLKSGKMVYEVTNNNAHSWVEVYFPGVGWVPFEPTQGFSDNVTFEYEVESETSEDTEEEQQVAAEAPVKPEVETPVEAAGTTTSGSMASWFQNLKTLLSLNMKNVTISGVLLGGILAIIFLTRKKWLPFYYVTLFKMRQKEEHFPEAYRVLLMQLQRHGLKRGKDQTLREYAKYVDQFFSSRDMGQLTAQYEQFLYRGELKEGTWAEARPHWESLIKKAG</sequence>